<organism evidence="1 2">
    <name type="scientific">Streptomyces melanogenes</name>
    <dbReference type="NCBI Taxonomy" id="67326"/>
    <lineage>
        <taxon>Bacteria</taxon>
        <taxon>Bacillati</taxon>
        <taxon>Actinomycetota</taxon>
        <taxon>Actinomycetes</taxon>
        <taxon>Kitasatosporales</taxon>
        <taxon>Streptomycetaceae</taxon>
        <taxon>Streptomyces</taxon>
    </lineage>
</organism>
<name>A0ABZ1XKS3_9ACTN</name>
<gene>
    <name evidence="1" type="ORF">OG515_18930</name>
</gene>
<evidence type="ECO:0000313" key="1">
    <source>
        <dbReference type="EMBL" id="WUT84118.1"/>
    </source>
</evidence>
<evidence type="ECO:0000313" key="2">
    <source>
        <dbReference type="Proteomes" id="UP001432060"/>
    </source>
</evidence>
<dbReference type="RefSeq" id="WP_329400269.1">
    <property type="nucleotide sequence ID" value="NZ_CP109019.1"/>
</dbReference>
<dbReference type="Proteomes" id="UP001432060">
    <property type="component" value="Chromosome"/>
</dbReference>
<keyword evidence="2" id="KW-1185">Reference proteome</keyword>
<accession>A0ABZ1XKS3</accession>
<dbReference type="EMBL" id="CP109019">
    <property type="protein sequence ID" value="WUT84118.1"/>
    <property type="molecule type" value="Genomic_DNA"/>
</dbReference>
<protein>
    <submittedName>
        <fullName evidence="1">Uncharacterized protein</fullName>
    </submittedName>
</protein>
<reference evidence="1" key="1">
    <citation type="submission" date="2022-10" db="EMBL/GenBank/DDBJ databases">
        <title>The complete genomes of actinobacterial strains from the NBC collection.</title>
        <authorList>
            <person name="Joergensen T.S."/>
            <person name="Alvarez Arevalo M."/>
            <person name="Sterndorff E.B."/>
            <person name="Faurdal D."/>
            <person name="Vuksanovic O."/>
            <person name="Mourched A.-S."/>
            <person name="Charusanti P."/>
            <person name="Shaw S."/>
            <person name="Blin K."/>
            <person name="Weber T."/>
        </authorList>
    </citation>
    <scope>NUCLEOTIDE SEQUENCE</scope>
    <source>
        <strain evidence="1">NBC_00668</strain>
    </source>
</reference>
<sequence>MHPTELVTRQAEAIVDRLGLTGRCEISVVTVGYDSTALTGEHGHPSTAPFPAGAYSSWLAVQSGPGPLDDEPPLDDGVHVLVSAADESTRVHLPPDMEDVEALVLLADRLQDWAVELTHGQALPPCPGHPHPMSAAAVDDSAAWVCPARPEQVLLPIA</sequence>
<proteinExistence type="predicted"/>